<dbReference type="InterPro" id="IPR012676">
    <property type="entry name" value="TGS-like"/>
</dbReference>
<dbReference type="Gene3D" id="3.30.460.10">
    <property type="entry name" value="Beta Polymerase, domain 2"/>
    <property type="match status" value="1"/>
</dbReference>
<dbReference type="Pfam" id="PF04607">
    <property type="entry name" value="RelA_SpoT"/>
    <property type="match status" value="1"/>
</dbReference>
<feature type="domain" description="TGS" evidence="2">
    <location>
        <begin position="377"/>
        <end position="438"/>
    </location>
</feature>
<gene>
    <name evidence="3" type="ORF">ENR01_02270</name>
</gene>
<dbReference type="EMBL" id="DSPJ01000064">
    <property type="protein sequence ID" value="HEX61959.1"/>
    <property type="molecule type" value="Genomic_DNA"/>
</dbReference>
<dbReference type="PANTHER" id="PTHR21262">
    <property type="entry name" value="GUANOSINE-3',5'-BIS DIPHOSPHATE 3'-PYROPHOSPHOHYDROLASE"/>
    <property type="match status" value="1"/>
</dbReference>
<proteinExistence type="inferred from homology"/>
<dbReference type="InterPro" id="IPR004095">
    <property type="entry name" value="TGS"/>
</dbReference>
<dbReference type="CDD" id="cd01668">
    <property type="entry name" value="TGS_RSH"/>
    <property type="match status" value="1"/>
</dbReference>
<dbReference type="GO" id="GO:0005886">
    <property type="term" value="C:plasma membrane"/>
    <property type="evidence" value="ECO:0007669"/>
    <property type="project" value="TreeGrafter"/>
</dbReference>
<dbReference type="InterPro" id="IPR043519">
    <property type="entry name" value="NT_sf"/>
</dbReference>
<protein>
    <submittedName>
        <fullName evidence="3">Bifunctional (P)ppGpp synthetase/guanosine-3',5'-bis(Diphosphate) 3'-pyrophosphohydrolase</fullName>
    </submittedName>
</protein>
<dbReference type="SUPFAM" id="SSF81301">
    <property type="entry name" value="Nucleotidyltransferase"/>
    <property type="match status" value="1"/>
</dbReference>
<accession>A0A832DRZ9</accession>
<dbReference type="InterPro" id="IPR012675">
    <property type="entry name" value="Beta-grasp_dom_sf"/>
</dbReference>
<organism evidence="3">
    <name type="scientific">candidate division WWE3 bacterium</name>
    <dbReference type="NCBI Taxonomy" id="2053526"/>
    <lineage>
        <taxon>Bacteria</taxon>
        <taxon>Katanobacteria</taxon>
    </lineage>
</organism>
<dbReference type="SUPFAM" id="SSF81271">
    <property type="entry name" value="TGS-like"/>
    <property type="match status" value="1"/>
</dbReference>
<evidence type="ECO:0000313" key="3">
    <source>
        <dbReference type="EMBL" id="HEX61959.1"/>
    </source>
</evidence>
<dbReference type="SMART" id="SM00954">
    <property type="entry name" value="RelA_SpoT"/>
    <property type="match status" value="1"/>
</dbReference>
<dbReference type="FunFam" id="1.10.3210.10:FF:000001">
    <property type="entry name" value="GTP pyrophosphokinase RelA"/>
    <property type="match status" value="1"/>
</dbReference>
<dbReference type="Pfam" id="PF13328">
    <property type="entry name" value="HD_4"/>
    <property type="match status" value="1"/>
</dbReference>
<sequence length="467" mass="52873">MLELEEILRKHQEYEPNPDLDLIRRAYAFVEVAHLGQKRLSGEDLIQHLLRVTDYLADYRVDSVTLAAALLHDVLEESNVRKEMLVQEFGEEVAALVDGLTLVRAASGRVALGKGKDWENLRHLILASIHDPRVLVIRLADKIHNLRTSAALSQEESRESAQKVFDIWAPLAAILGLYRFKSEMEDLAFAILNPQSYREVQKAVRTQSAAMAKAIESVRIRLGQDLKEERIPHEISSRTKHLYGVYLKMPRYKSIAGGKMFDVLGLRVITSSVENCYRVLDMVRRIWKEVPELFDDYISRPKPNGYQSLHVVVAAGEYLVEIQIRTREMHEAAEYGLAAHSAYKERMPSARRVQTRMNLIKSLVSWGKGEELDLFPDQVFVFTPKGDVKALPRGATPVDFAFAVHTQIGNECAGAKVNGRPVSLDYPLKTGEVVEILVSKGKKPSVDWLRFVKSEHARSEIEKVTRG</sequence>
<dbReference type="PANTHER" id="PTHR21262:SF31">
    <property type="entry name" value="GTP PYROPHOSPHOKINASE"/>
    <property type="match status" value="1"/>
</dbReference>
<dbReference type="Gene3D" id="3.10.20.30">
    <property type="match status" value="1"/>
</dbReference>
<dbReference type="CDD" id="cd05399">
    <property type="entry name" value="NT_Rel-Spo_like"/>
    <property type="match status" value="1"/>
</dbReference>
<evidence type="ECO:0000256" key="1">
    <source>
        <dbReference type="ARBA" id="ARBA00007476"/>
    </source>
</evidence>
<dbReference type="Gene3D" id="1.10.3210.10">
    <property type="entry name" value="Hypothetical protein af1432"/>
    <property type="match status" value="1"/>
</dbReference>
<dbReference type="Pfam" id="PF02824">
    <property type="entry name" value="TGS"/>
    <property type="match status" value="1"/>
</dbReference>
<dbReference type="GO" id="GO:0016787">
    <property type="term" value="F:hydrolase activity"/>
    <property type="evidence" value="ECO:0007669"/>
    <property type="project" value="UniProtKB-KW"/>
</dbReference>
<comment type="similarity">
    <text evidence="1">Belongs to the RelA/SpoT family.</text>
</comment>
<dbReference type="SUPFAM" id="SSF109604">
    <property type="entry name" value="HD-domain/PDEase-like"/>
    <property type="match status" value="1"/>
</dbReference>
<dbReference type="InterPro" id="IPR033655">
    <property type="entry name" value="TGS_RelA/SpoT"/>
</dbReference>
<dbReference type="GO" id="GO:0015969">
    <property type="term" value="P:guanosine tetraphosphate metabolic process"/>
    <property type="evidence" value="ECO:0007669"/>
    <property type="project" value="InterPro"/>
</dbReference>
<reference evidence="3" key="1">
    <citation type="journal article" date="2020" name="mSystems">
        <title>Genome- and Community-Level Interaction Insights into Carbon Utilization and Element Cycling Functions of Hydrothermarchaeota in Hydrothermal Sediment.</title>
        <authorList>
            <person name="Zhou Z."/>
            <person name="Liu Y."/>
            <person name="Xu W."/>
            <person name="Pan J."/>
            <person name="Luo Z.H."/>
            <person name="Li M."/>
        </authorList>
    </citation>
    <scope>NUCLEOTIDE SEQUENCE [LARGE SCALE GENOMIC DNA]</scope>
    <source>
        <strain evidence="3">SpSt-361</strain>
    </source>
</reference>
<keyword evidence="3" id="KW-0378">Hydrolase</keyword>
<dbReference type="InterPro" id="IPR003607">
    <property type="entry name" value="HD/PDEase_dom"/>
</dbReference>
<name>A0A832DRZ9_UNCKA</name>
<comment type="caution">
    <text evidence="3">The sequence shown here is derived from an EMBL/GenBank/DDBJ whole genome shotgun (WGS) entry which is preliminary data.</text>
</comment>
<dbReference type="InterPro" id="IPR007685">
    <property type="entry name" value="RelA_SpoT"/>
</dbReference>
<dbReference type="FunFam" id="3.10.20.30:FF:000002">
    <property type="entry name" value="GTP pyrophosphokinase (RelA/SpoT)"/>
    <property type="match status" value="1"/>
</dbReference>
<dbReference type="SMART" id="SM00471">
    <property type="entry name" value="HDc"/>
    <property type="match status" value="1"/>
</dbReference>
<evidence type="ECO:0000259" key="2">
    <source>
        <dbReference type="PROSITE" id="PS51880"/>
    </source>
</evidence>
<dbReference type="AlphaFoldDB" id="A0A832DRZ9"/>
<dbReference type="PROSITE" id="PS51880">
    <property type="entry name" value="TGS"/>
    <property type="match status" value="1"/>
</dbReference>